<name>A0ABV0T3S2_9TELE</name>
<gene>
    <name evidence="1" type="ORF">ILYODFUR_038672</name>
</gene>
<dbReference type="Proteomes" id="UP001482620">
    <property type="component" value="Unassembled WGS sequence"/>
</dbReference>
<accession>A0ABV0T3S2</accession>
<protein>
    <submittedName>
        <fullName evidence="1">Uncharacterized protein</fullName>
    </submittedName>
</protein>
<evidence type="ECO:0000313" key="2">
    <source>
        <dbReference type="Proteomes" id="UP001482620"/>
    </source>
</evidence>
<reference evidence="1 2" key="1">
    <citation type="submission" date="2021-06" db="EMBL/GenBank/DDBJ databases">
        <authorList>
            <person name="Palmer J.M."/>
        </authorList>
    </citation>
    <scope>NUCLEOTIDE SEQUENCE [LARGE SCALE GENOMIC DNA]</scope>
    <source>
        <strain evidence="2">if_2019</strain>
        <tissue evidence="1">Muscle</tissue>
    </source>
</reference>
<evidence type="ECO:0000313" key="1">
    <source>
        <dbReference type="EMBL" id="MEQ2227538.1"/>
    </source>
</evidence>
<comment type="caution">
    <text evidence="1">The sequence shown here is derived from an EMBL/GenBank/DDBJ whole genome shotgun (WGS) entry which is preliminary data.</text>
</comment>
<sequence length="100" mass="10804">MYFILKNPHGRLLPACEAAAVRGRPPFLLRSNRRSNSVVMLINENGSSISVTTPNVTVDGPALHRSPSNYGTTLIFCSVPVRLAPTGSTSVPLAHAFFRL</sequence>
<proteinExistence type="predicted"/>
<dbReference type="EMBL" id="JAHRIQ010021521">
    <property type="protein sequence ID" value="MEQ2227538.1"/>
    <property type="molecule type" value="Genomic_DNA"/>
</dbReference>
<keyword evidence="2" id="KW-1185">Reference proteome</keyword>
<organism evidence="1 2">
    <name type="scientific">Ilyodon furcidens</name>
    <name type="common">goldbreast splitfin</name>
    <dbReference type="NCBI Taxonomy" id="33524"/>
    <lineage>
        <taxon>Eukaryota</taxon>
        <taxon>Metazoa</taxon>
        <taxon>Chordata</taxon>
        <taxon>Craniata</taxon>
        <taxon>Vertebrata</taxon>
        <taxon>Euteleostomi</taxon>
        <taxon>Actinopterygii</taxon>
        <taxon>Neopterygii</taxon>
        <taxon>Teleostei</taxon>
        <taxon>Neoteleostei</taxon>
        <taxon>Acanthomorphata</taxon>
        <taxon>Ovalentaria</taxon>
        <taxon>Atherinomorphae</taxon>
        <taxon>Cyprinodontiformes</taxon>
        <taxon>Goodeidae</taxon>
        <taxon>Ilyodon</taxon>
    </lineage>
</organism>